<dbReference type="AlphaFoldDB" id="A0A3L6RYV8"/>
<dbReference type="InterPro" id="IPR024462">
    <property type="entry name" value="GH116_N"/>
</dbReference>
<dbReference type="PANTHER" id="PTHR12654">
    <property type="entry name" value="BILE ACID BETA-GLUCOSIDASE-RELATED"/>
    <property type="match status" value="1"/>
</dbReference>
<protein>
    <recommendedName>
        <fullName evidence="1">Glycosyl-hydrolase family 116 N-terminal domain-containing protein</fullName>
    </recommendedName>
</protein>
<dbReference type="GO" id="GO:0008422">
    <property type="term" value="F:beta-glucosidase activity"/>
    <property type="evidence" value="ECO:0007669"/>
    <property type="project" value="TreeGrafter"/>
</dbReference>
<dbReference type="PANTHER" id="PTHR12654:SF0">
    <property type="entry name" value="NON-LYSOSOMAL GLUCOSYLCERAMIDASE"/>
    <property type="match status" value="1"/>
</dbReference>
<dbReference type="Pfam" id="PF12215">
    <property type="entry name" value="Glyco_hydr_116N"/>
    <property type="match status" value="1"/>
</dbReference>
<dbReference type="Proteomes" id="UP000275267">
    <property type="component" value="Unassembled WGS sequence"/>
</dbReference>
<gene>
    <name evidence="2" type="ORF">C2845_PM09G12980</name>
</gene>
<proteinExistence type="predicted"/>
<dbReference type="OrthoDB" id="730489at2759"/>
<reference evidence="3" key="1">
    <citation type="journal article" date="2019" name="Nat. Commun.">
        <title>The genome of broomcorn millet.</title>
        <authorList>
            <person name="Zou C."/>
            <person name="Miki D."/>
            <person name="Li D."/>
            <person name="Tang Q."/>
            <person name="Xiao L."/>
            <person name="Rajput S."/>
            <person name="Deng P."/>
            <person name="Jia W."/>
            <person name="Huang R."/>
            <person name="Zhang M."/>
            <person name="Sun Y."/>
            <person name="Hu J."/>
            <person name="Fu X."/>
            <person name="Schnable P.S."/>
            <person name="Li F."/>
            <person name="Zhang H."/>
            <person name="Feng B."/>
            <person name="Zhu X."/>
            <person name="Liu R."/>
            <person name="Schnable J.C."/>
            <person name="Zhu J.-K."/>
            <person name="Zhang H."/>
        </authorList>
    </citation>
    <scope>NUCLEOTIDE SEQUENCE [LARGE SCALE GENOMIC DNA]</scope>
</reference>
<evidence type="ECO:0000313" key="3">
    <source>
        <dbReference type="Proteomes" id="UP000275267"/>
    </source>
</evidence>
<accession>A0A3L6RYV8</accession>
<name>A0A3L6RYV8_PANMI</name>
<keyword evidence="3" id="KW-1185">Reference proteome</keyword>
<evidence type="ECO:0000259" key="1">
    <source>
        <dbReference type="Pfam" id="PF12215"/>
    </source>
</evidence>
<sequence>MAEEANLELESFGYDEHDHGDMEASPMVQGRPSKAMVDALAVFGKAPIDPFIKERCRPSASQGVSLGGMRSGSISRDFRGEFKNWHMIPGLCESAPVHGEQMCVGYHFTSACYLYSDAPKLFRLIVLGPEALIQSSAQLLKYISAIVFVIRL</sequence>
<dbReference type="EMBL" id="PQIB02000006">
    <property type="protein sequence ID" value="RLN12121.1"/>
    <property type="molecule type" value="Genomic_DNA"/>
</dbReference>
<dbReference type="STRING" id="4540.A0A3L6RYV8"/>
<evidence type="ECO:0000313" key="2">
    <source>
        <dbReference type="EMBL" id="RLN12121.1"/>
    </source>
</evidence>
<comment type="caution">
    <text evidence="2">The sequence shown here is derived from an EMBL/GenBank/DDBJ whole genome shotgun (WGS) entry which is preliminary data.</text>
</comment>
<organism evidence="2 3">
    <name type="scientific">Panicum miliaceum</name>
    <name type="common">Proso millet</name>
    <name type="synonym">Broomcorn millet</name>
    <dbReference type="NCBI Taxonomy" id="4540"/>
    <lineage>
        <taxon>Eukaryota</taxon>
        <taxon>Viridiplantae</taxon>
        <taxon>Streptophyta</taxon>
        <taxon>Embryophyta</taxon>
        <taxon>Tracheophyta</taxon>
        <taxon>Spermatophyta</taxon>
        <taxon>Magnoliopsida</taxon>
        <taxon>Liliopsida</taxon>
        <taxon>Poales</taxon>
        <taxon>Poaceae</taxon>
        <taxon>PACMAD clade</taxon>
        <taxon>Panicoideae</taxon>
        <taxon>Panicodae</taxon>
        <taxon>Paniceae</taxon>
        <taxon>Panicinae</taxon>
        <taxon>Panicum</taxon>
        <taxon>Panicum sect. Panicum</taxon>
    </lineage>
</organism>
<feature type="domain" description="Glycosyl-hydrolase family 116 N-terminal" evidence="1">
    <location>
        <begin position="63"/>
        <end position="106"/>
    </location>
</feature>
<dbReference type="InterPro" id="IPR052566">
    <property type="entry name" value="Non-lysos_glucosylceramidase"/>
</dbReference>